<evidence type="ECO:0000256" key="1">
    <source>
        <dbReference type="SAM" id="MobiDB-lite"/>
    </source>
</evidence>
<reference evidence="2 3" key="1">
    <citation type="submission" date="2016-08" db="EMBL/GenBank/DDBJ databases">
        <title>Whole genome sequence of Mesorhizobium sp. strain UASWS1009 isolated from industrial sewage.</title>
        <authorList>
            <person name="Crovadore J."/>
            <person name="Calmin G."/>
            <person name="Chablais R."/>
            <person name="Cochard B."/>
            <person name="Lefort F."/>
        </authorList>
    </citation>
    <scope>NUCLEOTIDE SEQUENCE [LARGE SCALE GENOMIC DNA]</scope>
    <source>
        <strain evidence="2 3">UASWS1009</strain>
    </source>
</reference>
<evidence type="ECO:0000313" key="3">
    <source>
        <dbReference type="Proteomes" id="UP000094412"/>
    </source>
</evidence>
<gene>
    <name evidence="2" type="ORF">QV13_17620</name>
</gene>
<name>A0A1C2DK03_9HYPH</name>
<feature type="region of interest" description="Disordered" evidence="1">
    <location>
        <begin position="19"/>
        <end position="57"/>
    </location>
</feature>
<organism evidence="2 3">
    <name type="scientific">Mesorhizobium hungaricum</name>
    <dbReference type="NCBI Taxonomy" id="1566387"/>
    <lineage>
        <taxon>Bacteria</taxon>
        <taxon>Pseudomonadati</taxon>
        <taxon>Pseudomonadota</taxon>
        <taxon>Alphaproteobacteria</taxon>
        <taxon>Hyphomicrobiales</taxon>
        <taxon>Phyllobacteriaceae</taxon>
        <taxon>Mesorhizobium</taxon>
    </lineage>
</organism>
<sequence length="86" mass="8640">MGFLGLLAVLPQAATAVAGEPAKPSKGSLPGVDGGYRIVQPAAPQPEPDDTSNGANRQFKIGDMDVRISGSVIVDVGAGAVSAPRR</sequence>
<accession>A0A1C2DK03</accession>
<dbReference type="STRING" id="1566387.QV13_17620"/>
<keyword evidence="3" id="KW-1185">Reference proteome</keyword>
<dbReference type="Proteomes" id="UP000094412">
    <property type="component" value="Unassembled WGS sequence"/>
</dbReference>
<evidence type="ECO:0000313" key="2">
    <source>
        <dbReference type="EMBL" id="OCX15082.1"/>
    </source>
</evidence>
<protein>
    <submittedName>
        <fullName evidence="2">Uncharacterized protein</fullName>
    </submittedName>
</protein>
<comment type="caution">
    <text evidence="2">The sequence shown here is derived from an EMBL/GenBank/DDBJ whole genome shotgun (WGS) entry which is preliminary data.</text>
</comment>
<proteinExistence type="predicted"/>
<dbReference type="EMBL" id="MDEO01000035">
    <property type="protein sequence ID" value="OCX15082.1"/>
    <property type="molecule type" value="Genomic_DNA"/>
</dbReference>
<dbReference type="AlphaFoldDB" id="A0A1C2DK03"/>